<name>A0AAU9DDB2_9LACO</name>
<gene>
    <name evidence="1" type="ORF">XA3_12430</name>
</gene>
<keyword evidence="2" id="KW-1185">Reference proteome</keyword>
<dbReference type="Proteomes" id="UP001321861">
    <property type="component" value="Chromosome"/>
</dbReference>
<dbReference type="RefSeq" id="WP_317634633.1">
    <property type="nucleotide sequence ID" value="NZ_AP026802.1"/>
</dbReference>
<dbReference type="EMBL" id="AP026802">
    <property type="protein sequence ID" value="BDR58802.1"/>
    <property type="molecule type" value="Genomic_DNA"/>
</dbReference>
<dbReference type="AlphaFoldDB" id="A0AAU9DDB2"/>
<dbReference type="InterPro" id="IPR045507">
    <property type="entry name" value="DUF6483"/>
</dbReference>
<sequence length="122" mass="14102">MQNDEKDWIVRQVKSFAQGLGYLLGHGKSNPGSEIVFPKEYSAPLPHQKDLQKLIDQRQYQQSVTEFKGLRYAMEEELYLKLGNWLYSNLSRLDEDQLQAGHFSKAQIDAEVEELSQISLDL</sequence>
<evidence type="ECO:0000313" key="2">
    <source>
        <dbReference type="Proteomes" id="UP001321861"/>
    </source>
</evidence>
<reference evidence="1 2" key="1">
    <citation type="journal article" date="2023" name="Microbiol. Spectr.">
        <title>Symbiosis of Carpenter Bees with Uncharacterized Lactic Acid Bacteria Showing NAD Auxotrophy.</title>
        <authorList>
            <person name="Kawasaki S."/>
            <person name="Ozawa K."/>
            <person name="Mori T."/>
            <person name="Yamamoto A."/>
            <person name="Ito M."/>
            <person name="Ohkuma M."/>
            <person name="Sakamoto M."/>
            <person name="Matsutani M."/>
        </authorList>
    </citation>
    <scope>NUCLEOTIDE SEQUENCE [LARGE SCALE GENOMIC DNA]</scope>
    <source>
        <strain evidence="1 2">XA3</strain>
    </source>
</reference>
<dbReference type="KEGG" id="xap:XA3_12430"/>
<dbReference type="Pfam" id="PF20092">
    <property type="entry name" value="DUF6483"/>
    <property type="match status" value="1"/>
</dbReference>
<organism evidence="1 2">
    <name type="scientific">Xylocopilactobacillus apicola</name>
    <dbReference type="NCBI Taxonomy" id="2932184"/>
    <lineage>
        <taxon>Bacteria</taxon>
        <taxon>Bacillati</taxon>
        <taxon>Bacillota</taxon>
        <taxon>Bacilli</taxon>
        <taxon>Lactobacillales</taxon>
        <taxon>Lactobacillaceae</taxon>
        <taxon>Xylocopilactobacillus</taxon>
    </lineage>
</organism>
<accession>A0AAU9DDB2</accession>
<evidence type="ECO:0000313" key="1">
    <source>
        <dbReference type="EMBL" id="BDR58802.1"/>
    </source>
</evidence>
<protein>
    <submittedName>
        <fullName evidence="1">Uncharacterized protein</fullName>
    </submittedName>
</protein>
<proteinExistence type="predicted"/>